<proteinExistence type="predicted"/>
<dbReference type="STRING" id="1459.AF332_11155"/>
<dbReference type="AlphaFoldDB" id="A0A0M0GC28"/>
<dbReference type="OrthoDB" id="9950897at2"/>
<dbReference type="EMBL" id="LGUF01000007">
    <property type="protein sequence ID" value="KON87328.1"/>
    <property type="molecule type" value="Genomic_DNA"/>
</dbReference>
<accession>A0A0M0GC28</accession>
<evidence type="ECO:0000313" key="2">
    <source>
        <dbReference type="Proteomes" id="UP000037109"/>
    </source>
</evidence>
<dbReference type="Proteomes" id="UP000037109">
    <property type="component" value="Unassembled WGS sequence"/>
</dbReference>
<keyword evidence="2" id="KW-1185">Reference proteome</keyword>
<gene>
    <name evidence="1" type="ORF">AF332_11155</name>
</gene>
<name>A0A0M0GC28_SPOGL</name>
<dbReference type="PATRIC" id="fig|1459.3.peg.2384"/>
<organism evidence="1 2">
    <name type="scientific">Sporosarcina globispora</name>
    <name type="common">Bacillus globisporus</name>
    <dbReference type="NCBI Taxonomy" id="1459"/>
    <lineage>
        <taxon>Bacteria</taxon>
        <taxon>Bacillati</taxon>
        <taxon>Bacillota</taxon>
        <taxon>Bacilli</taxon>
        <taxon>Bacillales</taxon>
        <taxon>Caryophanaceae</taxon>
        <taxon>Sporosarcina</taxon>
    </lineage>
</organism>
<protein>
    <submittedName>
        <fullName evidence="1">Uncharacterized protein</fullName>
    </submittedName>
</protein>
<sequence>MALTKIQKQMLDSSVQNELNQIPQINAQLADIPSILPQFGGRINEKIITRISATEYNILSPKQTGAGYVTLRFRDDQAVSGSGDAGKPGELMRLTTVWECDKVYLSKRAYKSASANIRESTAIFNGMTNKFWVNDSGSTLAGDFIEFEVTVEKSDLTSVISFIKSSQSDSAANIFVDNVQVATLNLYIASGNELFDHKITFASEGIHTIKVVSSANAKKFNVIGVNTTELKNKVEGREYDYFRFRQTTTHYIENPGANDYAMRDEDDYKLTGSYHGGETRISLKWACDNVETNLNIGEFKSAKKIILIQETNLRNKLTSETITDLTYDGTYSFTARLFGSMNISTLYINMTCTNRAFNELVFPKRWSVPTTPNTIDYDIPRAQEVVQRNPVTGQTLTTLLTILTTNLARSKTFIRQAEGSTPYNKLYHAYVSDVPLTLTDVTFRNIKIFD</sequence>
<reference evidence="2" key="1">
    <citation type="submission" date="2015-07" db="EMBL/GenBank/DDBJ databases">
        <title>Fjat-10036 dsm4.</title>
        <authorList>
            <person name="Liu B."/>
            <person name="Wang J."/>
            <person name="Zhu Y."/>
            <person name="Liu G."/>
            <person name="Chen Q."/>
            <person name="Chen Z."/>
            <person name="Lan J."/>
            <person name="Che J."/>
            <person name="Ge C."/>
            <person name="Shi H."/>
            <person name="Pan Z."/>
            <person name="Liu X."/>
        </authorList>
    </citation>
    <scope>NUCLEOTIDE SEQUENCE [LARGE SCALE GENOMIC DNA]</scope>
    <source>
        <strain evidence="2">DSM 4</strain>
    </source>
</reference>
<comment type="caution">
    <text evidence="1">The sequence shown here is derived from an EMBL/GenBank/DDBJ whole genome shotgun (WGS) entry which is preliminary data.</text>
</comment>
<dbReference type="RefSeq" id="WP_053434671.1">
    <property type="nucleotide sequence ID" value="NZ_LGUF01000007.1"/>
</dbReference>
<evidence type="ECO:0000313" key="1">
    <source>
        <dbReference type="EMBL" id="KON87328.1"/>
    </source>
</evidence>